<dbReference type="AlphaFoldDB" id="A0AAD7T3Y6"/>
<dbReference type="Proteomes" id="UP001221898">
    <property type="component" value="Unassembled WGS sequence"/>
</dbReference>
<sequence>MGNRKHFGRPTCTSRWLSDGTSITRFSSPITPHAAHLPQPSLHGCSLPIKAYTGPKMRSLTPPSQTGQPSSRQNCTTRRRRRQSQPIQAPPGYVPSLCPALEEAQGLG</sequence>
<proteinExistence type="predicted"/>
<evidence type="ECO:0000313" key="3">
    <source>
        <dbReference type="Proteomes" id="UP001221898"/>
    </source>
</evidence>
<evidence type="ECO:0000256" key="1">
    <source>
        <dbReference type="SAM" id="MobiDB-lite"/>
    </source>
</evidence>
<gene>
    <name evidence="2" type="ORF">AAFF_G00105980</name>
</gene>
<keyword evidence="3" id="KW-1185">Reference proteome</keyword>
<reference evidence="2" key="1">
    <citation type="journal article" date="2023" name="Science">
        <title>Genome structures resolve the early diversification of teleost fishes.</title>
        <authorList>
            <person name="Parey E."/>
            <person name="Louis A."/>
            <person name="Montfort J."/>
            <person name="Bouchez O."/>
            <person name="Roques C."/>
            <person name="Iampietro C."/>
            <person name="Lluch J."/>
            <person name="Castinel A."/>
            <person name="Donnadieu C."/>
            <person name="Desvignes T."/>
            <person name="Floi Bucao C."/>
            <person name="Jouanno E."/>
            <person name="Wen M."/>
            <person name="Mejri S."/>
            <person name="Dirks R."/>
            <person name="Jansen H."/>
            <person name="Henkel C."/>
            <person name="Chen W.J."/>
            <person name="Zahm M."/>
            <person name="Cabau C."/>
            <person name="Klopp C."/>
            <person name="Thompson A.W."/>
            <person name="Robinson-Rechavi M."/>
            <person name="Braasch I."/>
            <person name="Lecointre G."/>
            <person name="Bobe J."/>
            <person name="Postlethwait J.H."/>
            <person name="Berthelot C."/>
            <person name="Roest Crollius H."/>
            <person name="Guiguen Y."/>
        </authorList>
    </citation>
    <scope>NUCLEOTIDE SEQUENCE</scope>
    <source>
        <strain evidence="2">NC1722</strain>
    </source>
</reference>
<feature type="region of interest" description="Disordered" evidence="1">
    <location>
        <begin position="30"/>
        <end position="97"/>
    </location>
</feature>
<accession>A0AAD7T3Y6</accession>
<evidence type="ECO:0000313" key="2">
    <source>
        <dbReference type="EMBL" id="KAJ8413016.1"/>
    </source>
</evidence>
<name>A0AAD7T3Y6_9TELE</name>
<organism evidence="2 3">
    <name type="scientific">Aldrovandia affinis</name>
    <dbReference type="NCBI Taxonomy" id="143900"/>
    <lineage>
        <taxon>Eukaryota</taxon>
        <taxon>Metazoa</taxon>
        <taxon>Chordata</taxon>
        <taxon>Craniata</taxon>
        <taxon>Vertebrata</taxon>
        <taxon>Euteleostomi</taxon>
        <taxon>Actinopterygii</taxon>
        <taxon>Neopterygii</taxon>
        <taxon>Teleostei</taxon>
        <taxon>Notacanthiformes</taxon>
        <taxon>Halosauridae</taxon>
        <taxon>Aldrovandia</taxon>
    </lineage>
</organism>
<dbReference type="EMBL" id="JAINUG010000017">
    <property type="protein sequence ID" value="KAJ8413016.1"/>
    <property type="molecule type" value="Genomic_DNA"/>
</dbReference>
<comment type="caution">
    <text evidence="2">The sequence shown here is derived from an EMBL/GenBank/DDBJ whole genome shotgun (WGS) entry which is preliminary data.</text>
</comment>
<protein>
    <submittedName>
        <fullName evidence="2">Uncharacterized protein</fullName>
    </submittedName>
</protein>